<dbReference type="Gene3D" id="3.30.160.60">
    <property type="entry name" value="Classic Zinc Finger"/>
    <property type="match status" value="1"/>
</dbReference>
<evidence type="ECO:0000256" key="1">
    <source>
        <dbReference type="PROSITE-ProRule" id="PRU00042"/>
    </source>
</evidence>
<keyword evidence="1" id="KW-0863">Zinc-finger</keyword>
<name>A0A0D2N297_HYPSF</name>
<dbReference type="PROSITE" id="PS00028">
    <property type="entry name" value="ZINC_FINGER_C2H2_1"/>
    <property type="match status" value="1"/>
</dbReference>
<dbReference type="InterPro" id="IPR036236">
    <property type="entry name" value="Znf_C2H2_sf"/>
</dbReference>
<reference evidence="4" key="1">
    <citation type="submission" date="2014-04" db="EMBL/GenBank/DDBJ databases">
        <title>Evolutionary Origins and Diversification of the Mycorrhizal Mutualists.</title>
        <authorList>
            <consortium name="DOE Joint Genome Institute"/>
            <consortium name="Mycorrhizal Genomics Consortium"/>
            <person name="Kohler A."/>
            <person name="Kuo A."/>
            <person name="Nagy L.G."/>
            <person name="Floudas D."/>
            <person name="Copeland A."/>
            <person name="Barry K.W."/>
            <person name="Cichocki N."/>
            <person name="Veneault-Fourrey C."/>
            <person name="LaButti K."/>
            <person name="Lindquist E.A."/>
            <person name="Lipzen A."/>
            <person name="Lundell T."/>
            <person name="Morin E."/>
            <person name="Murat C."/>
            <person name="Riley R."/>
            <person name="Ohm R."/>
            <person name="Sun H."/>
            <person name="Tunlid A."/>
            <person name="Henrissat B."/>
            <person name="Grigoriev I.V."/>
            <person name="Hibbett D.S."/>
            <person name="Martin F."/>
        </authorList>
    </citation>
    <scope>NUCLEOTIDE SEQUENCE [LARGE SCALE GENOMIC DNA]</scope>
    <source>
        <strain evidence="4">FD-334 SS-4</strain>
    </source>
</reference>
<dbReference type="GO" id="GO:0008270">
    <property type="term" value="F:zinc ion binding"/>
    <property type="evidence" value="ECO:0007669"/>
    <property type="project" value="UniProtKB-KW"/>
</dbReference>
<evidence type="ECO:0000313" key="3">
    <source>
        <dbReference type="EMBL" id="KJA13364.1"/>
    </source>
</evidence>
<dbReference type="EMBL" id="KN817749">
    <property type="protein sequence ID" value="KJA13364.1"/>
    <property type="molecule type" value="Genomic_DNA"/>
</dbReference>
<dbReference type="PROSITE" id="PS50157">
    <property type="entry name" value="ZINC_FINGER_C2H2_2"/>
    <property type="match status" value="1"/>
</dbReference>
<dbReference type="SMART" id="SM00355">
    <property type="entry name" value="ZnF_C2H2"/>
    <property type="match status" value="2"/>
</dbReference>
<keyword evidence="1" id="KW-0479">Metal-binding</keyword>
<gene>
    <name evidence="3" type="ORF">HYPSUDRAFT_73055</name>
</gene>
<evidence type="ECO:0000259" key="2">
    <source>
        <dbReference type="PROSITE" id="PS50157"/>
    </source>
</evidence>
<dbReference type="AlphaFoldDB" id="A0A0D2N297"/>
<dbReference type="OrthoDB" id="6077919at2759"/>
<organism evidence="3 4">
    <name type="scientific">Hypholoma sublateritium (strain FD-334 SS-4)</name>
    <dbReference type="NCBI Taxonomy" id="945553"/>
    <lineage>
        <taxon>Eukaryota</taxon>
        <taxon>Fungi</taxon>
        <taxon>Dikarya</taxon>
        <taxon>Basidiomycota</taxon>
        <taxon>Agaricomycotina</taxon>
        <taxon>Agaricomycetes</taxon>
        <taxon>Agaricomycetidae</taxon>
        <taxon>Agaricales</taxon>
        <taxon>Agaricineae</taxon>
        <taxon>Strophariaceae</taxon>
        <taxon>Hypholoma</taxon>
    </lineage>
</organism>
<sequence>MCSNCLLAPAPLNLPPHLNLPQQRVAPILNSVTDLRFNNNALEINHLYQANYFASFPVTQARGSNIQQTNDATFIQWCANGSAEGIEATYINPDPSVAQKPSIPRPRKTFTCPTCQKIFTSRYRLQTHTNRFHTASPNQKLYHCETCSYKTCYKTDVNRHRKRCTDAT</sequence>
<feature type="domain" description="C2H2-type" evidence="2">
    <location>
        <begin position="110"/>
        <end position="138"/>
    </location>
</feature>
<dbReference type="InterPro" id="IPR013087">
    <property type="entry name" value="Znf_C2H2_type"/>
</dbReference>
<accession>A0A0D2N297</accession>
<keyword evidence="4" id="KW-1185">Reference proteome</keyword>
<evidence type="ECO:0000313" key="4">
    <source>
        <dbReference type="Proteomes" id="UP000054270"/>
    </source>
</evidence>
<proteinExistence type="predicted"/>
<protein>
    <recommendedName>
        <fullName evidence="2">C2H2-type domain-containing protein</fullName>
    </recommendedName>
</protein>
<dbReference type="Proteomes" id="UP000054270">
    <property type="component" value="Unassembled WGS sequence"/>
</dbReference>
<keyword evidence="1" id="KW-0862">Zinc</keyword>
<dbReference type="SUPFAM" id="SSF57667">
    <property type="entry name" value="beta-beta-alpha zinc fingers"/>
    <property type="match status" value="1"/>
</dbReference>